<keyword evidence="3" id="KW-1185">Reference proteome</keyword>
<dbReference type="OrthoDB" id="9757876at2"/>
<dbReference type="SUPFAM" id="SSF82714">
    <property type="entry name" value="Multidrug efflux transporter AcrB TolC docking domain, DN and DC subdomains"/>
    <property type="match status" value="2"/>
</dbReference>
<dbReference type="Proteomes" id="UP000432715">
    <property type="component" value="Unassembled WGS sequence"/>
</dbReference>
<feature type="transmembrane region" description="Helical" evidence="1">
    <location>
        <begin position="531"/>
        <end position="548"/>
    </location>
</feature>
<dbReference type="SUPFAM" id="SSF82693">
    <property type="entry name" value="Multidrug efflux transporter AcrB pore domain, PN1, PN2, PC1 and PC2 subdomains"/>
    <property type="match status" value="3"/>
</dbReference>
<dbReference type="Gene3D" id="3.30.70.1320">
    <property type="entry name" value="Multidrug efflux transporter AcrB pore domain like"/>
    <property type="match status" value="1"/>
</dbReference>
<gene>
    <name evidence="2" type="ORF">F8154_13690</name>
</gene>
<keyword evidence="1" id="KW-1133">Transmembrane helix</keyword>
<feature type="transmembrane region" description="Helical" evidence="1">
    <location>
        <begin position="914"/>
        <end position="933"/>
    </location>
</feature>
<evidence type="ECO:0000256" key="1">
    <source>
        <dbReference type="SAM" id="Phobius"/>
    </source>
</evidence>
<feature type="transmembrane region" description="Helical" evidence="1">
    <location>
        <begin position="390"/>
        <end position="411"/>
    </location>
</feature>
<dbReference type="SUPFAM" id="SSF82866">
    <property type="entry name" value="Multidrug efflux transporter AcrB transmembrane domain"/>
    <property type="match status" value="2"/>
</dbReference>
<dbReference type="Gene3D" id="3.30.70.1440">
    <property type="entry name" value="Multidrug efflux transporter AcrB pore domain"/>
    <property type="match status" value="1"/>
</dbReference>
<dbReference type="Gene3D" id="3.30.2090.10">
    <property type="entry name" value="Multidrug efflux transporter AcrB TolC docking domain, DN and DC subdomains"/>
    <property type="match status" value="2"/>
</dbReference>
<keyword evidence="1" id="KW-0472">Membrane</keyword>
<dbReference type="Gene3D" id="3.30.70.1430">
    <property type="entry name" value="Multidrug efflux transporter AcrB pore domain"/>
    <property type="match status" value="2"/>
</dbReference>
<name>A0A6I0FC83_9FIRM</name>
<feature type="transmembrane region" description="Helical" evidence="1">
    <location>
        <begin position="464"/>
        <end position="487"/>
    </location>
</feature>
<dbReference type="InterPro" id="IPR027463">
    <property type="entry name" value="AcrB_DN_DC_subdom"/>
</dbReference>
<dbReference type="PANTHER" id="PTHR32063:SF24">
    <property type="entry name" value="CATION EFFLUX SYSTEM (ACRB_ACRD_ACRF FAMILY)"/>
    <property type="match status" value="1"/>
</dbReference>
<organism evidence="2 3">
    <name type="scientific">Alkaliphilus pronyensis</name>
    <dbReference type="NCBI Taxonomy" id="1482732"/>
    <lineage>
        <taxon>Bacteria</taxon>
        <taxon>Bacillati</taxon>
        <taxon>Bacillota</taxon>
        <taxon>Clostridia</taxon>
        <taxon>Peptostreptococcales</taxon>
        <taxon>Natronincolaceae</taxon>
        <taxon>Alkaliphilus</taxon>
    </lineage>
</organism>
<feature type="transmembrane region" description="Helical" evidence="1">
    <location>
        <begin position="361"/>
        <end position="378"/>
    </location>
</feature>
<dbReference type="GO" id="GO:0005886">
    <property type="term" value="C:plasma membrane"/>
    <property type="evidence" value="ECO:0007669"/>
    <property type="project" value="TreeGrafter"/>
</dbReference>
<reference evidence="2 3" key="1">
    <citation type="submission" date="2019-10" db="EMBL/GenBank/DDBJ databases">
        <title>Alkaliphilus serpentinus sp. nov. and Alkaliphilus pronyensis sp. nov., two novel anaerobic alkaliphilic species isolated from the serpentinized-hosted hydrothermal field of the Prony Bay (New Caledonia).</title>
        <authorList>
            <person name="Postec A."/>
        </authorList>
    </citation>
    <scope>NUCLEOTIDE SEQUENCE [LARGE SCALE GENOMIC DNA]</scope>
    <source>
        <strain evidence="2 3">LacV</strain>
    </source>
</reference>
<feature type="transmembrane region" description="Helical" evidence="1">
    <location>
        <begin position="1037"/>
        <end position="1065"/>
    </location>
</feature>
<evidence type="ECO:0000313" key="2">
    <source>
        <dbReference type="EMBL" id="KAB3530676.1"/>
    </source>
</evidence>
<dbReference type="PANTHER" id="PTHR32063">
    <property type="match status" value="1"/>
</dbReference>
<proteinExistence type="predicted"/>
<feature type="transmembrane region" description="Helical" evidence="1">
    <location>
        <begin position="940"/>
        <end position="960"/>
    </location>
</feature>
<protein>
    <submittedName>
        <fullName evidence="2">Efflux RND transporter permease subunit</fullName>
    </submittedName>
</protein>
<dbReference type="Gene3D" id="1.20.1640.10">
    <property type="entry name" value="Multidrug efflux transporter AcrB transmembrane domain"/>
    <property type="match status" value="2"/>
</dbReference>
<dbReference type="RefSeq" id="WP_151862182.1">
    <property type="nucleotide sequence ID" value="NZ_WBZC01000064.1"/>
</dbReference>
<feature type="transmembrane region" description="Helical" evidence="1">
    <location>
        <begin position="7"/>
        <end position="27"/>
    </location>
</feature>
<feature type="transmembrane region" description="Helical" evidence="1">
    <location>
        <begin position="582"/>
        <end position="604"/>
    </location>
</feature>
<sequence length="1093" mass="119673">MFINRYRVVYLIIVAIIIVGLLSYFNLTREEMPDVTMPMGIVTTVYTGAAPQEVESLITDKIEGKLKELEDVESIKSTSSNGMSIIRVEFEVGTDIDDKINEIRNKMGEIQNELPEDSQSPIIRGIESSDLPMMALNISGEYDLTTLTHIAEDVSKEIQQLGGISEVLMVGGVEGEIHIYVDPAKLATYNVSTNQIRSAIVNANISMPGGDIELDDTQFNVRVPASFGDIHELENIIVTLQNGVPIFVKDIAQVVDTTTEATSYSKIYDSRLSQEKESTPVITLSIMKDSDGDATELSGKIKNILDEGKGNLYPQDVFVTITDDTGVEVNETLDDVVGNALSGLLVVIIVLYLLIGLRESIIVALVIPLSLFISFYLMEFSNMSLNSMSLVGLILALGMLVDNAIVIMENIDRVREEGLDVVTASKKATNQVAPAVFSSTLTTIVAFLPMATMSGMIGEFLKNIPITIIFSIAASLIMSLSITPTLCSRFLSIHKVKETKNKGKLVKARKILSVVFIFILSLYAFMQDGRIGMLSIICGVLFSGAMALKQFKFAGKSHGDISFIKYYEAMMETLLNSKGKRVAAILIAILLFFGSLMTIPLGLLKIELLPSSDSTNLTIDVDTPSGYLLEDTQNIVEKVEKTLFTYPEMISFVSKIGNRGNDLVNRGDNPNIAQISVELVEDNKRERSSVEIMDSLRADFADIAGAKIMVKQSTFAPNTGSPINIKLIGDNLDMLEIVANDFKDILKTVPGTTEVGTSLGEGERELQVHIDKQQASMLGLDPQKISLEIRNAIQGVDVSTLKKNQEETDIRIKTSKGKLTSINDFQQLYFTSTSGEKIAFSRVASLVETQGISAIEHEDLERVVTVDSNIKAGANSTEILRQFQSKIEDYQIPKGITISYGGDNESITESFTDMFFNMMVAILLVFIILAVQFNSLSQPLVILFAVPLSVIGAIAGLIITNNNFGLYAFMGIVALVGIAVNEAIVLVDYTNYLRKNGNQMKEAIIEAGKTRFLPVLATSITTIGGILPLALKEQDYGQIGFVLIFGLMVCALLTLILIPILYSMVEGIKVRVKRRIPIFVERGQSKGEVSIEN</sequence>
<dbReference type="EMBL" id="WBZC01000064">
    <property type="protein sequence ID" value="KAB3530676.1"/>
    <property type="molecule type" value="Genomic_DNA"/>
</dbReference>
<dbReference type="PRINTS" id="PR00702">
    <property type="entry name" value="ACRIFLAVINRP"/>
</dbReference>
<feature type="transmembrane region" description="Helical" evidence="1">
    <location>
        <begin position="508"/>
        <end position="525"/>
    </location>
</feature>
<accession>A0A6I0FC83</accession>
<dbReference type="Pfam" id="PF00873">
    <property type="entry name" value="ACR_tran"/>
    <property type="match status" value="2"/>
</dbReference>
<dbReference type="GO" id="GO:0042910">
    <property type="term" value="F:xenobiotic transmembrane transporter activity"/>
    <property type="evidence" value="ECO:0007669"/>
    <property type="project" value="TreeGrafter"/>
</dbReference>
<comment type="caution">
    <text evidence="2">The sequence shown here is derived from an EMBL/GenBank/DDBJ whole genome shotgun (WGS) entry which is preliminary data.</text>
</comment>
<evidence type="ECO:0000313" key="3">
    <source>
        <dbReference type="Proteomes" id="UP000432715"/>
    </source>
</evidence>
<dbReference type="AlphaFoldDB" id="A0A6I0FC83"/>
<dbReference type="InterPro" id="IPR001036">
    <property type="entry name" value="Acrflvin-R"/>
</dbReference>
<feature type="transmembrane region" description="Helical" evidence="1">
    <location>
        <begin position="336"/>
        <end position="354"/>
    </location>
</feature>
<feature type="transmembrane region" description="Helical" evidence="1">
    <location>
        <begin position="432"/>
        <end position="452"/>
    </location>
</feature>
<feature type="transmembrane region" description="Helical" evidence="1">
    <location>
        <begin position="966"/>
        <end position="991"/>
    </location>
</feature>
<keyword evidence="1" id="KW-0812">Transmembrane</keyword>
<feature type="transmembrane region" description="Helical" evidence="1">
    <location>
        <begin position="1012"/>
        <end position="1031"/>
    </location>
</feature>